<reference evidence="1 2" key="1">
    <citation type="submission" date="2017-04" db="EMBL/GenBank/DDBJ databases">
        <authorList>
            <person name="Afonso C.L."/>
            <person name="Miller P.J."/>
            <person name="Scott M.A."/>
            <person name="Spackman E."/>
            <person name="Goraichik I."/>
            <person name="Dimitrov K.M."/>
            <person name="Suarez D.L."/>
            <person name="Swayne D.E."/>
        </authorList>
    </citation>
    <scope>NUCLEOTIDE SEQUENCE [LARGE SCALE GENOMIC DNA]</scope>
    <source>
        <strain evidence="1 2">DSM 3385</strain>
    </source>
</reference>
<gene>
    <name evidence="1" type="ORF">SAMN02746065_11449</name>
</gene>
<proteinExistence type="predicted"/>
<keyword evidence="2" id="KW-1185">Reference proteome</keyword>
<dbReference type="Proteomes" id="UP000192418">
    <property type="component" value="Unassembled WGS sequence"/>
</dbReference>
<evidence type="ECO:0000313" key="1">
    <source>
        <dbReference type="EMBL" id="SMC89934.1"/>
    </source>
</evidence>
<evidence type="ECO:0000313" key="2">
    <source>
        <dbReference type="Proteomes" id="UP000192418"/>
    </source>
</evidence>
<dbReference type="STRING" id="1121400.SAMN02746065_11449"/>
<protein>
    <submittedName>
        <fullName evidence="1">Uncharacterized protein</fullName>
    </submittedName>
</protein>
<accession>A0A1W2CYJ5</accession>
<dbReference type="EMBL" id="FWXY01000014">
    <property type="protein sequence ID" value="SMC89934.1"/>
    <property type="molecule type" value="Genomic_DNA"/>
</dbReference>
<sequence length="74" mass="8074">MGPARNCRQLNWPVPIAPSGGLCRDKLEGGIVYKPPRAGRILLEIRPGVAESWWGQAFVIDIIEAFFAGKGLGR</sequence>
<dbReference type="AlphaFoldDB" id="A0A1W2CYJ5"/>
<organism evidence="1 2">
    <name type="scientific">Desulfocicer vacuolatum DSM 3385</name>
    <dbReference type="NCBI Taxonomy" id="1121400"/>
    <lineage>
        <taxon>Bacteria</taxon>
        <taxon>Pseudomonadati</taxon>
        <taxon>Thermodesulfobacteriota</taxon>
        <taxon>Desulfobacteria</taxon>
        <taxon>Desulfobacterales</taxon>
        <taxon>Desulfobacteraceae</taxon>
        <taxon>Desulfocicer</taxon>
    </lineage>
</organism>
<name>A0A1W2CYJ5_9BACT</name>